<keyword evidence="2 9" id="KW-0813">Transport</keyword>
<keyword evidence="6 9" id="KW-1133">Transmembrane helix</keyword>
<keyword evidence="5 9" id="KW-0812">Transmembrane</keyword>
<evidence type="ECO:0000256" key="9">
    <source>
        <dbReference type="RuleBase" id="RU369079"/>
    </source>
</evidence>
<evidence type="ECO:0000256" key="8">
    <source>
        <dbReference type="ARBA" id="ARBA00038436"/>
    </source>
</evidence>
<keyword evidence="4 9" id="KW-0997">Cell inner membrane</keyword>
<dbReference type="Pfam" id="PF04290">
    <property type="entry name" value="DctQ"/>
    <property type="match status" value="1"/>
</dbReference>
<keyword evidence="12" id="KW-1185">Reference proteome</keyword>
<evidence type="ECO:0000256" key="4">
    <source>
        <dbReference type="ARBA" id="ARBA00022519"/>
    </source>
</evidence>
<evidence type="ECO:0000313" key="11">
    <source>
        <dbReference type="EMBL" id="PTN02781.1"/>
    </source>
</evidence>
<evidence type="ECO:0000256" key="1">
    <source>
        <dbReference type="ARBA" id="ARBA00004429"/>
    </source>
</evidence>
<evidence type="ECO:0000256" key="6">
    <source>
        <dbReference type="ARBA" id="ARBA00022989"/>
    </source>
</evidence>
<evidence type="ECO:0000256" key="5">
    <source>
        <dbReference type="ARBA" id="ARBA00022692"/>
    </source>
</evidence>
<accession>A0A2T5BTM2</accession>
<comment type="function">
    <text evidence="9">Part of the tripartite ATP-independent periplasmic (TRAP) transport system.</text>
</comment>
<keyword evidence="3" id="KW-1003">Cell membrane</keyword>
<dbReference type="GO" id="GO:0022857">
    <property type="term" value="F:transmembrane transporter activity"/>
    <property type="evidence" value="ECO:0007669"/>
    <property type="project" value="UniProtKB-UniRule"/>
</dbReference>
<dbReference type="PANTHER" id="PTHR35011">
    <property type="entry name" value="2,3-DIKETO-L-GULONATE TRAP TRANSPORTER SMALL PERMEASE PROTEIN YIAM"/>
    <property type="match status" value="1"/>
</dbReference>
<dbReference type="GO" id="GO:0005886">
    <property type="term" value="C:plasma membrane"/>
    <property type="evidence" value="ECO:0007669"/>
    <property type="project" value="UniProtKB-SubCell"/>
</dbReference>
<dbReference type="AlphaFoldDB" id="A0A2T5BTM2"/>
<dbReference type="OrthoDB" id="6183232at2"/>
<dbReference type="GO" id="GO:0015740">
    <property type="term" value="P:C4-dicarboxylate transport"/>
    <property type="evidence" value="ECO:0007669"/>
    <property type="project" value="TreeGrafter"/>
</dbReference>
<comment type="similarity">
    <text evidence="8 9">Belongs to the TRAP transporter small permease family.</text>
</comment>
<sequence length="181" mass="19223">MTLLSLSLTRVARVLAMTGGAVLLAIAGVTVVSILGRALPGLPPVTGDYELTEAGTAIALFCFLPWCQLNRAHVSVDLLTRRLPRRLEALSGLLADAVMMAVAGVILWRLWLGFAEKFPHGGPALRAVLNMGPPPVFAETTYDLQIPLWVPYALCLPGAGLFALATLASLIEAFRRGAGHL</sequence>
<dbReference type="PANTHER" id="PTHR35011:SF10">
    <property type="entry name" value="TRAP TRANSPORTER SMALL PERMEASE PROTEIN"/>
    <property type="match status" value="1"/>
</dbReference>
<gene>
    <name evidence="11" type="ORF">C8N32_105153</name>
</gene>
<comment type="caution">
    <text evidence="11">The sequence shown here is derived from an EMBL/GenBank/DDBJ whole genome shotgun (WGS) entry which is preliminary data.</text>
</comment>
<name>A0A2T5BTM2_9RHOB</name>
<dbReference type="Proteomes" id="UP000243859">
    <property type="component" value="Unassembled WGS sequence"/>
</dbReference>
<feature type="transmembrane region" description="Helical" evidence="9">
    <location>
        <begin position="90"/>
        <end position="111"/>
    </location>
</feature>
<keyword evidence="7 9" id="KW-0472">Membrane</keyword>
<feature type="transmembrane region" description="Helical" evidence="9">
    <location>
        <begin position="51"/>
        <end position="69"/>
    </location>
</feature>
<organism evidence="11 12">
    <name type="scientific">Rhodovulum imhoffii</name>
    <dbReference type="NCBI Taxonomy" id="365340"/>
    <lineage>
        <taxon>Bacteria</taxon>
        <taxon>Pseudomonadati</taxon>
        <taxon>Pseudomonadota</taxon>
        <taxon>Alphaproteobacteria</taxon>
        <taxon>Rhodobacterales</taxon>
        <taxon>Paracoccaceae</taxon>
        <taxon>Rhodovulum</taxon>
    </lineage>
</organism>
<dbReference type="InterPro" id="IPR007387">
    <property type="entry name" value="TRAP_DctQ"/>
</dbReference>
<feature type="transmembrane region" description="Helical" evidence="9">
    <location>
        <begin position="149"/>
        <end position="171"/>
    </location>
</feature>
<reference evidence="11 12" key="1">
    <citation type="submission" date="2018-04" db="EMBL/GenBank/DDBJ databases">
        <title>Genomic Encyclopedia of Archaeal and Bacterial Type Strains, Phase II (KMG-II): from individual species to whole genera.</title>
        <authorList>
            <person name="Goeker M."/>
        </authorList>
    </citation>
    <scope>NUCLEOTIDE SEQUENCE [LARGE SCALE GENOMIC DNA]</scope>
    <source>
        <strain evidence="11 12">DSM 18064</strain>
    </source>
</reference>
<evidence type="ECO:0000313" key="12">
    <source>
        <dbReference type="Proteomes" id="UP000243859"/>
    </source>
</evidence>
<dbReference type="RefSeq" id="WP_107891586.1">
    <property type="nucleotide sequence ID" value="NZ_NHSI01000053.1"/>
</dbReference>
<feature type="transmembrane region" description="Helical" evidence="9">
    <location>
        <begin position="12"/>
        <end position="39"/>
    </location>
</feature>
<evidence type="ECO:0000256" key="2">
    <source>
        <dbReference type="ARBA" id="ARBA00022448"/>
    </source>
</evidence>
<evidence type="ECO:0000259" key="10">
    <source>
        <dbReference type="Pfam" id="PF04290"/>
    </source>
</evidence>
<dbReference type="InterPro" id="IPR055348">
    <property type="entry name" value="DctQ"/>
</dbReference>
<comment type="subunit">
    <text evidence="9">The complex comprises the extracytoplasmic solute receptor protein and the two transmembrane proteins.</text>
</comment>
<dbReference type="EMBL" id="QAAA01000005">
    <property type="protein sequence ID" value="PTN02781.1"/>
    <property type="molecule type" value="Genomic_DNA"/>
</dbReference>
<feature type="domain" description="Tripartite ATP-independent periplasmic transporters DctQ component" evidence="10">
    <location>
        <begin position="26"/>
        <end position="176"/>
    </location>
</feature>
<evidence type="ECO:0000256" key="7">
    <source>
        <dbReference type="ARBA" id="ARBA00023136"/>
    </source>
</evidence>
<comment type="subcellular location">
    <subcellularLocation>
        <location evidence="1 9">Cell inner membrane</location>
        <topology evidence="1 9">Multi-pass membrane protein</topology>
    </subcellularLocation>
</comment>
<protein>
    <recommendedName>
        <fullName evidence="9">TRAP transporter small permease protein</fullName>
    </recommendedName>
</protein>
<evidence type="ECO:0000256" key="3">
    <source>
        <dbReference type="ARBA" id="ARBA00022475"/>
    </source>
</evidence>
<proteinExistence type="inferred from homology"/>